<comment type="catalytic activity">
    <reaction evidence="1">
        <text>a uridine in mRNA = a pseudouridine in mRNA</text>
        <dbReference type="Rhea" id="RHEA:56644"/>
        <dbReference type="Rhea" id="RHEA-COMP:14658"/>
        <dbReference type="Rhea" id="RHEA-COMP:14659"/>
        <dbReference type="ChEBI" id="CHEBI:65314"/>
        <dbReference type="ChEBI" id="CHEBI:65315"/>
    </reaction>
</comment>
<keyword evidence="3" id="KW-0413">Isomerase</keyword>
<dbReference type="PANTHER" id="PTHR21600">
    <property type="entry name" value="MITOCHONDRIAL RNA PSEUDOURIDINE SYNTHASE"/>
    <property type="match status" value="1"/>
</dbReference>
<dbReference type="GO" id="GO:0009982">
    <property type="term" value="F:pseudouridine synthase activity"/>
    <property type="evidence" value="ECO:0007669"/>
    <property type="project" value="InterPro"/>
</dbReference>
<dbReference type="GO" id="GO:0001522">
    <property type="term" value="P:pseudouridine synthesis"/>
    <property type="evidence" value="ECO:0007669"/>
    <property type="project" value="InterPro"/>
</dbReference>
<dbReference type="PANTHER" id="PTHR21600:SF83">
    <property type="entry name" value="PSEUDOURIDYLATE SYNTHASE RPUSD4, MITOCHONDRIAL"/>
    <property type="match status" value="1"/>
</dbReference>
<proteinExistence type="inferred from homology"/>
<keyword evidence="5" id="KW-1185">Reference proteome</keyword>
<comment type="similarity">
    <text evidence="2">Belongs to the pseudouridine synthase RluA family.</text>
</comment>
<dbReference type="AlphaFoldDB" id="A0AAV4FJI8"/>
<evidence type="ECO:0000256" key="3">
    <source>
        <dbReference type="ARBA" id="ARBA00023235"/>
    </source>
</evidence>
<evidence type="ECO:0000256" key="1">
    <source>
        <dbReference type="ARBA" id="ARBA00001166"/>
    </source>
</evidence>
<name>A0AAV4FJI8_9GAST</name>
<evidence type="ECO:0000256" key="2">
    <source>
        <dbReference type="ARBA" id="ARBA00010876"/>
    </source>
</evidence>
<accession>A0AAV4FJI8</accession>
<reference evidence="4 5" key="1">
    <citation type="journal article" date="2021" name="Elife">
        <title>Chloroplast acquisition without the gene transfer in kleptoplastic sea slugs, Plakobranchus ocellatus.</title>
        <authorList>
            <person name="Maeda T."/>
            <person name="Takahashi S."/>
            <person name="Yoshida T."/>
            <person name="Shimamura S."/>
            <person name="Takaki Y."/>
            <person name="Nagai Y."/>
            <person name="Toyoda A."/>
            <person name="Suzuki Y."/>
            <person name="Arimoto A."/>
            <person name="Ishii H."/>
            <person name="Satoh N."/>
            <person name="Nishiyama T."/>
            <person name="Hasebe M."/>
            <person name="Maruyama T."/>
            <person name="Minagawa J."/>
            <person name="Obokata J."/>
            <person name="Shigenobu S."/>
        </authorList>
    </citation>
    <scope>NUCLEOTIDE SEQUENCE [LARGE SCALE GENOMIC DNA]</scope>
</reference>
<evidence type="ECO:0000313" key="4">
    <source>
        <dbReference type="EMBL" id="GFR73499.1"/>
    </source>
</evidence>
<protein>
    <submittedName>
        <fullName evidence="4">RNA pseudouridylate synthase domain-containing protein 3-like</fullName>
    </submittedName>
</protein>
<dbReference type="Gene3D" id="3.30.2350.10">
    <property type="entry name" value="Pseudouridine synthase"/>
    <property type="match status" value="1"/>
</dbReference>
<comment type="caution">
    <text evidence="4">The sequence shown here is derived from an EMBL/GenBank/DDBJ whole genome shotgun (WGS) entry which is preliminary data.</text>
</comment>
<dbReference type="EMBL" id="BMAT01000804">
    <property type="protein sequence ID" value="GFR73499.1"/>
    <property type="molecule type" value="Genomic_DNA"/>
</dbReference>
<evidence type="ECO:0000313" key="5">
    <source>
        <dbReference type="Proteomes" id="UP000762676"/>
    </source>
</evidence>
<dbReference type="SUPFAM" id="SSF55120">
    <property type="entry name" value="Pseudouridine synthase"/>
    <property type="match status" value="1"/>
</dbReference>
<dbReference type="Proteomes" id="UP000762676">
    <property type="component" value="Unassembled WGS sequence"/>
</dbReference>
<dbReference type="InterPro" id="IPR020103">
    <property type="entry name" value="PsdUridine_synth_cat_dom_sf"/>
</dbReference>
<gene>
    <name evidence="4" type="ORF">ElyMa_000406800</name>
</gene>
<organism evidence="4 5">
    <name type="scientific">Elysia marginata</name>
    <dbReference type="NCBI Taxonomy" id="1093978"/>
    <lineage>
        <taxon>Eukaryota</taxon>
        <taxon>Metazoa</taxon>
        <taxon>Spiralia</taxon>
        <taxon>Lophotrochozoa</taxon>
        <taxon>Mollusca</taxon>
        <taxon>Gastropoda</taxon>
        <taxon>Heterobranchia</taxon>
        <taxon>Euthyneura</taxon>
        <taxon>Panpulmonata</taxon>
        <taxon>Sacoglossa</taxon>
        <taxon>Placobranchoidea</taxon>
        <taxon>Plakobranchidae</taxon>
        <taxon>Elysia</taxon>
    </lineage>
</organism>
<dbReference type="GO" id="GO:0003723">
    <property type="term" value="F:RNA binding"/>
    <property type="evidence" value="ECO:0007669"/>
    <property type="project" value="InterPro"/>
</dbReference>
<sequence>MADLAFRPFSTHLNGQNNLQEGKDGYNELVEDVYKSIVCMNDDIVVLNKPAGLSVYGSTSGTASLEKATIIDALPGLSKKMQVLHLDIGVSLKSFYSGLVVLCKGEEAKKRLEHCLRGSAAQKAQFLSYLVVTVGQPTCSIEKDLTAFISRDFIHNREMSLIQEENNNNARKAGNMMMTSFTVRTLRANEDLGVALVEISINRDKWEAVEALMSHYLSPVLGDSVYSSRTQYVMGVPFRAGAHSVQPGQQRLPPSLKQALQDFQPKWKDHPGSIPLFMHRHKIELRTFPSKASKPLIITAPPPKHFTSLLKNFGLYAGLTIDR</sequence>
<dbReference type="InterPro" id="IPR050188">
    <property type="entry name" value="RluA_PseudoU_synthase"/>
</dbReference>